<dbReference type="GO" id="GO:1990481">
    <property type="term" value="P:mRNA pseudouridine synthesis"/>
    <property type="evidence" value="ECO:0007669"/>
    <property type="project" value="TreeGrafter"/>
</dbReference>
<dbReference type="PANTHER" id="PTHR13767">
    <property type="entry name" value="TRNA-PSEUDOURIDINE SYNTHASE"/>
    <property type="match status" value="1"/>
</dbReference>
<dbReference type="AlphaFoldDB" id="A0A4P1QGK5"/>
<dbReference type="PANTHER" id="PTHR13767:SF2">
    <property type="entry name" value="PSEUDOURIDYLATE SYNTHASE TRUB1"/>
    <property type="match status" value="1"/>
</dbReference>
<dbReference type="NCBIfam" id="TIGR00431">
    <property type="entry name" value="TruB"/>
    <property type="match status" value="1"/>
</dbReference>
<evidence type="ECO:0000256" key="5">
    <source>
        <dbReference type="ARBA" id="ARBA00023235"/>
    </source>
</evidence>
<comment type="similarity">
    <text evidence="2">Belongs to the pseudouridine synthase TruB family. Type 1 subfamily.</text>
</comment>
<evidence type="ECO:0000259" key="6">
    <source>
        <dbReference type="Pfam" id="PF01509"/>
    </source>
</evidence>
<dbReference type="RefSeq" id="WP_119863928.1">
    <property type="nucleotide sequence ID" value="NZ_CP008748.1"/>
</dbReference>
<keyword evidence="8" id="KW-1185">Reference proteome</keyword>
<dbReference type="InterPro" id="IPR020103">
    <property type="entry name" value="PsdUridine_synth_cat_dom_sf"/>
</dbReference>
<evidence type="ECO:0000313" key="7">
    <source>
        <dbReference type="EMBL" id="ASI54070.1"/>
    </source>
</evidence>
<dbReference type="GO" id="GO:0003723">
    <property type="term" value="F:RNA binding"/>
    <property type="evidence" value="ECO:0007669"/>
    <property type="project" value="InterPro"/>
</dbReference>
<feature type="domain" description="Pseudouridine synthase II N-terminal" evidence="6">
    <location>
        <begin position="22"/>
        <end position="170"/>
    </location>
</feature>
<comment type="catalytic activity">
    <reaction evidence="1">
        <text>uridine(55) in tRNA = pseudouridine(55) in tRNA</text>
        <dbReference type="Rhea" id="RHEA:42532"/>
        <dbReference type="Rhea" id="RHEA-COMP:10101"/>
        <dbReference type="Rhea" id="RHEA-COMP:10102"/>
        <dbReference type="ChEBI" id="CHEBI:65314"/>
        <dbReference type="ChEBI" id="CHEBI:65315"/>
        <dbReference type="EC" id="5.4.99.25"/>
    </reaction>
</comment>
<proteinExistence type="inferred from homology"/>
<evidence type="ECO:0000256" key="3">
    <source>
        <dbReference type="ARBA" id="ARBA00012787"/>
    </source>
</evidence>
<protein>
    <recommendedName>
        <fullName evidence="3">tRNA pseudouridine(55) synthase</fullName>
        <ecNumber evidence="3">5.4.99.25</ecNumber>
    </recommendedName>
</protein>
<evidence type="ECO:0000256" key="4">
    <source>
        <dbReference type="ARBA" id="ARBA00022694"/>
    </source>
</evidence>
<sequence>MFYKIYKKKNISSFLAIRQFAKKMGIEKIGHCGTLDPLATGLLIVATNQDTKLLDYISSQSKGYTVTAKLHFSSASYDEGEEITALTKKEITLPELKKAIEEIAKITSQIPPIFSSKKINGIRSYELARKNKSVQLKPSSIKIHKLKLLSFNFKKQEFKLRCEVSKGTYIRSLIHDIGVLLETDAIVTKLNRHKVGNITYKQKKYKKITNLKRLFDVLLYKLNFEQLSKIYKQKQVFLGDKKNTNSNYLFLYKKEIIAYGHIKFGEVNLSKVFYSRIERILKMSKQDIK</sequence>
<evidence type="ECO:0000256" key="2">
    <source>
        <dbReference type="ARBA" id="ARBA00005642"/>
    </source>
</evidence>
<dbReference type="SUPFAM" id="SSF55120">
    <property type="entry name" value="Pseudouridine synthase"/>
    <property type="match status" value="1"/>
</dbReference>
<dbReference type="EC" id="5.4.99.25" evidence="3"/>
<dbReference type="InterPro" id="IPR002501">
    <property type="entry name" value="PsdUridine_synth_N"/>
</dbReference>
<evidence type="ECO:0000313" key="8">
    <source>
        <dbReference type="Proteomes" id="UP000264882"/>
    </source>
</evidence>
<accession>A0A4P1QGK5</accession>
<dbReference type="Pfam" id="PF01509">
    <property type="entry name" value="TruB_N"/>
    <property type="match status" value="1"/>
</dbReference>
<dbReference type="GO" id="GO:0160148">
    <property type="term" value="F:tRNA pseudouridine(55) synthase activity"/>
    <property type="evidence" value="ECO:0007669"/>
    <property type="project" value="UniProtKB-EC"/>
</dbReference>
<dbReference type="Gene3D" id="3.30.2350.10">
    <property type="entry name" value="Pseudouridine synthase"/>
    <property type="match status" value="1"/>
</dbReference>
<keyword evidence="5" id="KW-0413">Isomerase</keyword>
<evidence type="ECO:0000256" key="1">
    <source>
        <dbReference type="ARBA" id="ARBA00000385"/>
    </source>
</evidence>
<organism evidence="7 8">
    <name type="scientific">Metamycoplasma hyosynoviae</name>
    <dbReference type="NCBI Taxonomy" id="29559"/>
    <lineage>
        <taxon>Bacteria</taxon>
        <taxon>Bacillati</taxon>
        <taxon>Mycoplasmatota</taxon>
        <taxon>Mycoplasmoidales</taxon>
        <taxon>Metamycoplasmataceae</taxon>
        <taxon>Metamycoplasma</taxon>
    </lineage>
</organism>
<keyword evidence="4" id="KW-0819">tRNA processing</keyword>
<gene>
    <name evidence="7" type="ORF">MHSN_02700</name>
</gene>
<dbReference type="KEGG" id="mhyv:MHSN_02700"/>
<dbReference type="Proteomes" id="UP000264882">
    <property type="component" value="Chromosome"/>
</dbReference>
<dbReference type="EMBL" id="CP008748">
    <property type="protein sequence ID" value="ASI54070.1"/>
    <property type="molecule type" value="Genomic_DNA"/>
</dbReference>
<name>A0A4P1QGK5_9BACT</name>
<dbReference type="InterPro" id="IPR014780">
    <property type="entry name" value="tRNA_psdUridine_synth_TruB"/>
</dbReference>
<dbReference type="GO" id="GO:0006400">
    <property type="term" value="P:tRNA modification"/>
    <property type="evidence" value="ECO:0007669"/>
    <property type="project" value="TreeGrafter"/>
</dbReference>
<reference evidence="7 8" key="1">
    <citation type="submission" date="2014-06" db="EMBL/GenBank/DDBJ databases">
        <title>The Whole Genome Sequence of Mycoplasma hyosynoviae strain ATCC 27095.</title>
        <authorList>
            <person name="Calcutt M.J."/>
            <person name="Foecking M.F."/>
        </authorList>
    </citation>
    <scope>NUCLEOTIDE SEQUENCE [LARGE SCALE GENOMIC DNA]</scope>
    <source>
        <strain evidence="7 8">M60</strain>
    </source>
</reference>